<feature type="domain" description="Fibronectin type-III" evidence="2">
    <location>
        <begin position="106"/>
        <end position="189"/>
    </location>
</feature>
<name>A0AAV2JDP3_KNICA</name>
<feature type="domain" description="Fibronectin type-III" evidence="2">
    <location>
        <begin position="190"/>
        <end position="277"/>
    </location>
</feature>
<gene>
    <name evidence="3" type="ORF">KC01_LOCUS5997</name>
</gene>
<protein>
    <recommendedName>
        <fullName evidence="2">Fibronectin type-III domain-containing protein</fullName>
    </recommendedName>
</protein>
<dbReference type="CDD" id="cd00063">
    <property type="entry name" value="FN3"/>
    <property type="match status" value="3"/>
</dbReference>
<dbReference type="SMART" id="SM00060">
    <property type="entry name" value="FN3"/>
    <property type="match status" value="3"/>
</dbReference>
<dbReference type="InterPro" id="IPR050991">
    <property type="entry name" value="ECM_Regulatory_Proteins"/>
</dbReference>
<dbReference type="Gene3D" id="2.60.40.10">
    <property type="entry name" value="Immunoglobulins"/>
    <property type="match status" value="3"/>
</dbReference>
<dbReference type="Proteomes" id="UP001497482">
    <property type="component" value="Chromosome 11"/>
</dbReference>
<dbReference type="EMBL" id="OZ035833">
    <property type="protein sequence ID" value="CAL1574253.1"/>
    <property type="molecule type" value="Genomic_DNA"/>
</dbReference>
<reference evidence="3 4" key="1">
    <citation type="submission" date="2024-04" db="EMBL/GenBank/DDBJ databases">
        <authorList>
            <person name="Waldvogel A.-M."/>
            <person name="Schoenle A."/>
        </authorList>
    </citation>
    <scope>NUCLEOTIDE SEQUENCE [LARGE SCALE GENOMIC DNA]</scope>
</reference>
<dbReference type="InterPro" id="IPR003961">
    <property type="entry name" value="FN3_dom"/>
</dbReference>
<evidence type="ECO:0000313" key="4">
    <source>
        <dbReference type="Proteomes" id="UP001497482"/>
    </source>
</evidence>
<dbReference type="InterPro" id="IPR013783">
    <property type="entry name" value="Ig-like_fold"/>
</dbReference>
<dbReference type="InterPro" id="IPR036116">
    <property type="entry name" value="FN3_sf"/>
</dbReference>
<dbReference type="Pfam" id="PF00041">
    <property type="entry name" value="fn3"/>
    <property type="match status" value="3"/>
</dbReference>
<dbReference type="AlphaFoldDB" id="A0AAV2JDP3"/>
<accession>A0AAV2JDP3</accession>
<keyword evidence="1" id="KW-0677">Repeat</keyword>
<evidence type="ECO:0000256" key="1">
    <source>
        <dbReference type="ARBA" id="ARBA00022737"/>
    </source>
</evidence>
<dbReference type="PRINTS" id="PR00014">
    <property type="entry name" value="FNTYPEIII"/>
</dbReference>
<dbReference type="PANTHER" id="PTHR46708">
    <property type="entry name" value="TENASCIN"/>
    <property type="match status" value="1"/>
</dbReference>
<dbReference type="SUPFAM" id="SSF49265">
    <property type="entry name" value="Fibronectin type III"/>
    <property type="match status" value="2"/>
</dbReference>
<keyword evidence="4" id="KW-1185">Reference proteome</keyword>
<proteinExistence type="predicted"/>
<dbReference type="PROSITE" id="PS50853">
    <property type="entry name" value="FN3"/>
    <property type="match status" value="3"/>
</dbReference>
<evidence type="ECO:0000313" key="3">
    <source>
        <dbReference type="EMBL" id="CAL1574253.1"/>
    </source>
</evidence>
<sequence>MSPRCVRARRHPCREPGPPAAFTVSDIRADSVTLSWEPPAGEVQNYSVTCSSGEDVVQEFQTEETSVTIRDLRPGQQYLFSVCAQLQRLQSEAAETSTHTKPGQPAAFTVSDIRADSVTLSWEPPAGEVQNYSVTCSSGEDVVQEFQTEETSVTIRDLRPGQQYLFSVCAQLQRPQSEAAEISTHTKPGQPAAFTVSDIRADSVTLSWEPPAGEVQNYSVTCSSGEDVVQEFQTEETRVTIRYLRPGQQYLFSVCAQLQRLQSEAAETSTHTIIKELQENSNEIESQELNYAEVNVRAAQRPQRSLRQMEPHVVYSSTR</sequence>
<dbReference type="PANTHER" id="PTHR46708:SF11">
    <property type="entry name" value="RECEPTOR-TYPE TYROSINE-PROTEIN PHOSPHATASE ETA-LIKE"/>
    <property type="match status" value="1"/>
</dbReference>
<feature type="domain" description="Fibronectin type-III" evidence="2">
    <location>
        <begin position="18"/>
        <end position="105"/>
    </location>
</feature>
<evidence type="ECO:0000259" key="2">
    <source>
        <dbReference type="PROSITE" id="PS50853"/>
    </source>
</evidence>
<organism evidence="3 4">
    <name type="scientific">Knipowitschia caucasica</name>
    <name type="common">Caucasian dwarf goby</name>
    <name type="synonym">Pomatoschistus caucasicus</name>
    <dbReference type="NCBI Taxonomy" id="637954"/>
    <lineage>
        <taxon>Eukaryota</taxon>
        <taxon>Metazoa</taxon>
        <taxon>Chordata</taxon>
        <taxon>Craniata</taxon>
        <taxon>Vertebrata</taxon>
        <taxon>Euteleostomi</taxon>
        <taxon>Actinopterygii</taxon>
        <taxon>Neopterygii</taxon>
        <taxon>Teleostei</taxon>
        <taxon>Neoteleostei</taxon>
        <taxon>Acanthomorphata</taxon>
        <taxon>Gobiaria</taxon>
        <taxon>Gobiiformes</taxon>
        <taxon>Gobioidei</taxon>
        <taxon>Gobiidae</taxon>
        <taxon>Gobiinae</taxon>
        <taxon>Knipowitschia</taxon>
    </lineage>
</organism>